<dbReference type="Gene3D" id="3.40.50.300">
    <property type="entry name" value="P-loop containing nucleotide triphosphate hydrolases"/>
    <property type="match status" value="1"/>
</dbReference>
<evidence type="ECO:0000256" key="1">
    <source>
        <dbReference type="SAM" id="MobiDB-lite"/>
    </source>
</evidence>
<keyword evidence="2" id="KW-0472">Membrane</keyword>
<feature type="region of interest" description="Disordered" evidence="1">
    <location>
        <begin position="500"/>
        <end position="557"/>
    </location>
</feature>
<proteinExistence type="predicted"/>
<gene>
    <name evidence="4" type="ORF">FHE65_02590</name>
    <name evidence="3" type="ORF">FHE65_31110</name>
</gene>
<dbReference type="AlphaFoldDB" id="A0A5C4N0J5"/>
<dbReference type="PANTHER" id="PTHR32309:SF13">
    <property type="entry name" value="FERRIC ENTEROBACTIN TRANSPORT PROTEIN FEPE"/>
    <property type="match status" value="1"/>
</dbReference>
<dbReference type="InterPro" id="IPR027417">
    <property type="entry name" value="P-loop_NTPase"/>
</dbReference>
<evidence type="ECO:0000313" key="5">
    <source>
        <dbReference type="Proteomes" id="UP000306740"/>
    </source>
</evidence>
<dbReference type="GO" id="GO:0004713">
    <property type="term" value="F:protein tyrosine kinase activity"/>
    <property type="evidence" value="ECO:0007669"/>
    <property type="project" value="TreeGrafter"/>
</dbReference>
<protein>
    <recommendedName>
        <fullName evidence="6">Polysaccharide chain length determinant N-terminal domain-containing protein</fullName>
    </recommendedName>
</protein>
<feature type="transmembrane region" description="Helical" evidence="2">
    <location>
        <begin position="239"/>
        <end position="259"/>
    </location>
</feature>
<accession>A0A5C4N0J5</accession>
<dbReference type="PANTHER" id="PTHR32309">
    <property type="entry name" value="TYROSINE-PROTEIN KINASE"/>
    <property type="match status" value="1"/>
</dbReference>
<sequence length="570" mass="60038">MPQELGNGPRLASLKASLRRGVPLAILIVLAGAVLGGFYGAQQSQTHTASATVLIDPLVGNPFNPEGRGDDLVNLETEAHLLRSDAVARLVAQDIGYDGAPADLLKGLKVTVPPNTQILDLTYEAPRAEDAVGRAQSFADVYLAYRQSRADALVATQTARINDQITSRNEELRVLTRQLSRTPTGTANARLLTEKVEAVSTQINQLRARSAELATGSLDAGQVVTPASVPETGPFSPTVLMAVVGAMAGLVVAVVIALVRARADNRIHHVDEVEAFDLEVLGSLDAENLAMVADRLEHPAQGVAAVTGELRRIRVALLTGDRERPFVLAIAEASDSEGAAASALAIGMSIAASNVSTVVVDATGQPNGPSTILPDATVGINDVLWGSASVDDALARVAPHLDVVPRGDDAMEVDDLFVAPQMEAFVDELRGRFEVVILAGSTLIDPRTRALVALADEVVIEVVESTTTHRDLTTIPDVVPQAASRLVGCVYLRPAKTAHRRRRWRRSSPTGPAGPSNDTAADTDGEDAAGPADRDTPAARTEPRATPSRYRIVLRGGARRVPVSGFGEGV</sequence>
<reference evidence="4 5" key="1">
    <citation type="submission" date="2019-05" db="EMBL/GenBank/DDBJ databases">
        <title>Mumia sp. nov., isolated from the intestinal contents of plateau pika (Ochotona curzoniae) in the Qinghai-Tibet plateau of China.</title>
        <authorList>
            <person name="Tian Z."/>
        </authorList>
    </citation>
    <scope>NUCLEOTIDE SEQUENCE [LARGE SCALE GENOMIC DNA]</scope>
    <source>
        <strain evidence="5">527</strain>
        <strain evidence="4">Z527</strain>
    </source>
</reference>
<dbReference type="InterPro" id="IPR050445">
    <property type="entry name" value="Bact_polysacc_biosynth/exp"/>
</dbReference>
<evidence type="ECO:0000313" key="3">
    <source>
        <dbReference type="EMBL" id="TNC31625.1"/>
    </source>
</evidence>
<evidence type="ECO:0008006" key="6">
    <source>
        <dbReference type="Google" id="ProtNLM"/>
    </source>
</evidence>
<dbReference type="GO" id="GO:0005886">
    <property type="term" value="C:plasma membrane"/>
    <property type="evidence" value="ECO:0007669"/>
    <property type="project" value="TreeGrafter"/>
</dbReference>
<feature type="transmembrane region" description="Helical" evidence="2">
    <location>
        <begin position="21"/>
        <end position="41"/>
    </location>
</feature>
<dbReference type="OrthoDB" id="3804514at2"/>
<dbReference type="Proteomes" id="UP000306740">
    <property type="component" value="Unassembled WGS sequence"/>
</dbReference>
<evidence type="ECO:0000256" key="2">
    <source>
        <dbReference type="SAM" id="Phobius"/>
    </source>
</evidence>
<dbReference type="EMBL" id="VDFR01000011">
    <property type="protein sequence ID" value="TNC50883.1"/>
    <property type="molecule type" value="Genomic_DNA"/>
</dbReference>
<feature type="compositionally biased region" description="Basic and acidic residues" evidence="1">
    <location>
        <begin position="532"/>
        <end position="543"/>
    </location>
</feature>
<keyword evidence="2" id="KW-0812">Transmembrane</keyword>
<organism evidence="4 5">
    <name type="scientific">Mumia zhuanghuii</name>
    <dbReference type="NCBI Taxonomy" id="2585211"/>
    <lineage>
        <taxon>Bacteria</taxon>
        <taxon>Bacillati</taxon>
        <taxon>Actinomycetota</taxon>
        <taxon>Actinomycetes</taxon>
        <taxon>Propionibacteriales</taxon>
        <taxon>Nocardioidaceae</taxon>
        <taxon>Mumia</taxon>
    </lineage>
</organism>
<keyword evidence="2" id="KW-1133">Transmembrane helix</keyword>
<name>A0A5C4N0J5_9ACTN</name>
<dbReference type="SUPFAM" id="SSF52540">
    <property type="entry name" value="P-loop containing nucleoside triphosphate hydrolases"/>
    <property type="match status" value="1"/>
</dbReference>
<evidence type="ECO:0000313" key="4">
    <source>
        <dbReference type="EMBL" id="TNC50883.1"/>
    </source>
</evidence>
<dbReference type="EMBL" id="VDFR01000202">
    <property type="protein sequence ID" value="TNC31625.1"/>
    <property type="molecule type" value="Genomic_DNA"/>
</dbReference>
<comment type="caution">
    <text evidence="4">The sequence shown here is derived from an EMBL/GenBank/DDBJ whole genome shotgun (WGS) entry which is preliminary data.</text>
</comment>